<dbReference type="CDD" id="cd03127">
    <property type="entry name" value="tetraspanin_LEL"/>
    <property type="match status" value="1"/>
</dbReference>
<dbReference type="RefSeq" id="XP_026277284.1">
    <property type="nucleotide sequence ID" value="XM_026421499.2"/>
</dbReference>
<dbReference type="Gene3D" id="1.10.1450.10">
    <property type="entry name" value="Tetraspanin"/>
    <property type="match status" value="1"/>
</dbReference>
<dbReference type="PIRSF" id="PIRSF002419">
    <property type="entry name" value="Tetraspanin"/>
    <property type="match status" value="1"/>
</dbReference>
<keyword evidence="5 7" id="KW-0472">Membrane</keyword>
<feature type="transmembrane region" description="Helical" evidence="7">
    <location>
        <begin position="190"/>
        <end position="213"/>
    </location>
</feature>
<dbReference type="GO" id="GO:0005886">
    <property type="term" value="C:plasma membrane"/>
    <property type="evidence" value="ECO:0007669"/>
    <property type="project" value="TreeGrafter"/>
</dbReference>
<dbReference type="Pfam" id="PF00335">
    <property type="entry name" value="Tetraspanin"/>
    <property type="match status" value="1"/>
</dbReference>
<feature type="transmembrane region" description="Helical" evidence="7">
    <location>
        <begin position="12"/>
        <end position="34"/>
    </location>
</feature>
<evidence type="ECO:0000256" key="4">
    <source>
        <dbReference type="ARBA" id="ARBA00022989"/>
    </source>
</evidence>
<dbReference type="InterPro" id="IPR000301">
    <property type="entry name" value="Tetraspanin_animals"/>
</dbReference>
<comment type="subcellular location">
    <subcellularLocation>
        <location evidence="1 7">Membrane</location>
        <topology evidence="1 7">Multi-pass membrane protein</topology>
    </subcellularLocation>
</comment>
<proteinExistence type="inferred from homology"/>
<evidence type="ECO:0000256" key="2">
    <source>
        <dbReference type="ARBA" id="ARBA00006840"/>
    </source>
</evidence>
<evidence type="ECO:0000256" key="7">
    <source>
        <dbReference type="RuleBase" id="RU361218"/>
    </source>
</evidence>
<dbReference type="KEGG" id="foc:113205753"/>
<evidence type="ECO:0000256" key="1">
    <source>
        <dbReference type="ARBA" id="ARBA00004141"/>
    </source>
</evidence>
<dbReference type="PANTHER" id="PTHR19282">
    <property type="entry name" value="TETRASPANIN"/>
    <property type="match status" value="1"/>
</dbReference>
<evidence type="ECO:0000256" key="6">
    <source>
        <dbReference type="PIRSR" id="PIRSR002419-1"/>
    </source>
</evidence>
<dbReference type="PRINTS" id="PR00259">
    <property type="entry name" value="TMFOUR"/>
</dbReference>
<feature type="transmembrane region" description="Helical" evidence="7">
    <location>
        <begin position="54"/>
        <end position="76"/>
    </location>
</feature>
<feature type="transmembrane region" description="Helical" evidence="7">
    <location>
        <begin position="83"/>
        <end position="108"/>
    </location>
</feature>
<feature type="disulfide bond" evidence="6">
    <location>
        <begin position="143"/>
        <end position="176"/>
    </location>
</feature>
<keyword evidence="4 7" id="KW-1133">Transmembrane helix</keyword>
<name>A0A6J1S7W3_FRAOC</name>
<dbReference type="PANTHER" id="PTHR19282:SF521">
    <property type="entry name" value="IP01817P-RELATED"/>
    <property type="match status" value="1"/>
</dbReference>
<feature type="disulfide bond" evidence="6">
    <location>
        <begin position="144"/>
        <end position="161"/>
    </location>
</feature>
<evidence type="ECO:0000256" key="5">
    <source>
        <dbReference type="ARBA" id="ARBA00023136"/>
    </source>
</evidence>
<accession>A0A6J1S7W3</accession>
<keyword evidence="6" id="KW-1015">Disulfide bond</keyword>
<dbReference type="InterPro" id="IPR018499">
    <property type="entry name" value="Tetraspanin/Peripherin"/>
</dbReference>
<gene>
    <name evidence="9" type="primary">LOC113205753</name>
</gene>
<dbReference type="AlphaFoldDB" id="A0A6J1S7W3"/>
<dbReference type="SUPFAM" id="SSF48652">
    <property type="entry name" value="Tetraspanin"/>
    <property type="match status" value="1"/>
</dbReference>
<dbReference type="Proteomes" id="UP000504606">
    <property type="component" value="Unplaced"/>
</dbReference>
<evidence type="ECO:0000256" key="3">
    <source>
        <dbReference type="ARBA" id="ARBA00022692"/>
    </source>
</evidence>
<evidence type="ECO:0000313" key="9">
    <source>
        <dbReference type="RefSeq" id="XP_026277284.1"/>
    </source>
</evidence>
<protein>
    <recommendedName>
        <fullName evidence="7">Tetraspanin</fullName>
    </recommendedName>
</protein>
<dbReference type="GeneID" id="113205753"/>
<comment type="similarity">
    <text evidence="2 7">Belongs to the tetraspanin (TM4SF) family.</text>
</comment>
<evidence type="ECO:0000313" key="8">
    <source>
        <dbReference type="Proteomes" id="UP000504606"/>
    </source>
</evidence>
<dbReference type="OrthoDB" id="71600at2759"/>
<dbReference type="InterPro" id="IPR008952">
    <property type="entry name" value="Tetraspanin_EC2_sf"/>
</dbReference>
<keyword evidence="3 7" id="KW-0812">Transmembrane</keyword>
<sequence length="221" mass="23581">MAAGLRCGSTTIKYLLFFFNFIFCLCGLALLVLGVLGTLRSIDSDQIANLKNSFIVICVVGGAIFVISFCGCCGAVRESNCMLVTFAVLLLTIIICEVAIAIVLFVNIGGIPEAVQLVFKDAKENKNTASMETVNWIQTNFKCCGTKDASFWEGKIPDSCCDSGKCDTKTTYSDGCSKTFSDGLKMIGKALGAVAIAFAVIEVIGVWFALALAGEIKKLSR</sequence>
<keyword evidence="8" id="KW-1185">Reference proteome</keyword>
<reference evidence="9" key="1">
    <citation type="submission" date="2025-08" db="UniProtKB">
        <authorList>
            <consortium name="RefSeq"/>
        </authorList>
    </citation>
    <scope>IDENTIFICATION</scope>
    <source>
        <tissue evidence="9">Whole organism</tissue>
    </source>
</reference>
<organism evidence="8 9">
    <name type="scientific">Frankliniella occidentalis</name>
    <name type="common">Western flower thrips</name>
    <name type="synonym">Euthrips occidentalis</name>
    <dbReference type="NCBI Taxonomy" id="133901"/>
    <lineage>
        <taxon>Eukaryota</taxon>
        <taxon>Metazoa</taxon>
        <taxon>Ecdysozoa</taxon>
        <taxon>Arthropoda</taxon>
        <taxon>Hexapoda</taxon>
        <taxon>Insecta</taxon>
        <taxon>Pterygota</taxon>
        <taxon>Neoptera</taxon>
        <taxon>Paraneoptera</taxon>
        <taxon>Thysanoptera</taxon>
        <taxon>Terebrantia</taxon>
        <taxon>Thripoidea</taxon>
        <taxon>Thripidae</taxon>
        <taxon>Frankliniella</taxon>
    </lineage>
</organism>